<dbReference type="PANTHER" id="PTHR21574:SF0">
    <property type="entry name" value="CENTROSOMAL PROTEIN OF 120 KDA"/>
    <property type="match status" value="1"/>
</dbReference>
<sequence>MAVDGRRIQLRVALSSGRGFPRPPLHARVVAQATLEGAFRETQPAIFGRGTREYDPLWPRDSGELSWEAPYSAFQALKSSAPHVKVYVEWRQGAAAGRSEATSESLGWFVIDLRHVEAGLSSSVNRRLTWETVHGGGKAFGASVRVATWAVVLESEGDAGAAVAPAQQAGEPRGVPQPAGSRPAVRPDRPAPPRPRATEGTDADWSSDGTPPSAASDAPLVRMVPRAETSAAPAALRASSDAIPVGGRGGQRFVLRVSLSAAAALDRIPSAARLCSVPGRRLWLSYRLFGVLVQSDAFDDPSNPAFRPMRDGFAIAAHPADLLRFLRAQPPLPVHLCTAGAVLATASLPLAQLLPGAVVVPSPAQAAAADPLRASMRQTGAAALDAEDRSLQRASAAAAAVVDRLAAAAASAAAANSAEPRPEAVLATASERQAGEAVPGAAGLAGGPAEAGAREEAGGAEEDEAAGGAEEDEAADGAEEDEAADGAEEDEADGSVMHGAATEAAGGHEGSDQRDGSDQREGAGARSGLAPPGPPPPLAYAGDPSVRHFRLSVEVRSVRDVAAAGQLFARCALPELGRGADHELRTRPSVFVPRHAERLLPSPFRAFEFAAAGADLADWCARRPLEVEVWRTDRFREDSRAGLARVELARLLQAEPHFRCPHTGATFVSAPMLERHVAQLRAAGRASGSGARDWSAPAVLVRASDAYVKAVAFAAEHPGPRRHAARQGAAPPLPARRVVESCSVRVVVFLEDLGPLSEADAAAGAGLGAAVQQRKGAVPVPVLELRAAADEAEAADASLAASGPGQPPGRQAGTRAPATAASGGAVAAAPPAAAGSSSAGPHDQFGGAFSGYARGQGPAAGPPPGEGVRALEARVDAAVAEAVEAASEDFARWRASEEAAFAAALRRQEAELRERLEAEYGRREEERRAEMAAARAHVDGLERQLKRATVAAEQRARAAKAAKEESERAAAAAQREAEAESRRAREAAEAGIAAERRRAEAAERRLEEERAMRLEEAARREAAEGRAAEAAERAGRGPSAEAAERLAGALAESGVLRDRLEEARAAARAAEERGRRSRTQAVRLAREVQRLRAQQRDAAALELHKLRVEFLAREQRAALEGDAQRLRAIRRRIEALRGEDDAGRSRRDGGARSSAGAAPSPASGRPREDPGAPAQPAWRQGAARLRQEAIEESKAGSSGEDTEGSDEESAGRSGAPAAGAAGGGAREPAAAKESVQALRRQRAELLRDGYSEDDQMVQHIDLLLSVSDA</sequence>
<evidence type="ECO:0000259" key="3">
    <source>
        <dbReference type="Pfam" id="PF12416"/>
    </source>
</evidence>
<feature type="compositionally biased region" description="Low complexity" evidence="2">
    <location>
        <begin position="816"/>
        <end position="841"/>
    </location>
</feature>
<name>A0A5A8DH65_CAFRO</name>
<dbReference type="InterPro" id="IPR022136">
    <property type="entry name" value="DUF3668"/>
</dbReference>
<dbReference type="EMBL" id="VLTM01000016">
    <property type="protein sequence ID" value="KAA0164706.1"/>
    <property type="molecule type" value="Genomic_DNA"/>
</dbReference>
<organism evidence="4 5">
    <name type="scientific">Cafeteria roenbergensis</name>
    <name type="common">Marine flagellate</name>
    <dbReference type="NCBI Taxonomy" id="33653"/>
    <lineage>
        <taxon>Eukaryota</taxon>
        <taxon>Sar</taxon>
        <taxon>Stramenopiles</taxon>
        <taxon>Bigyra</taxon>
        <taxon>Opalozoa</taxon>
        <taxon>Bicosoecida</taxon>
        <taxon>Cafeteriaceae</taxon>
        <taxon>Cafeteria</taxon>
    </lineage>
</organism>
<dbReference type="PANTHER" id="PTHR21574">
    <property type="entry name" value="CENTROSOMAL PROTEIN OF 120 KDA"/>
    <property type="match status" value="1"/>
</dbReference>
<dbReference type="Pfam" id="PF12416">
    <property type="entry name" value="DUF3668"/>
    <property type="match status" value="1"/>
</dbReference>
<feature type="region of interest" description="Disordered" evidence="2">
    <location>
        <begin position="430"/>
        <end position="543"/>
    </location>
</feature>
<feature type="compositionally biased region" description="Basic and acidic residues" evidence="2">
    <location>
        <begin position="1139"/>
        <end position="1150"/>
    </location>
</feature>
<evidence type="ECO:0000313" key="4">
    <source>
        <dbReference type="EMBL" id="KAA0164706.1"/>
    </source>
</evidence>
<feature type="region of interest" description="Disordered" evidence="2">
    <location>
        <begin position="796"/>
        <end position="867"/>
    </location>
</feature>
<feature type="region of interest" description="Disordered" evidence="2">
    <location>
        <begin position="1139"/>
        <end position="1237"/>
    </location>
</feature>
<accession>A0A5A8DH65</accession>
<dbReference type="AlphaFoldDB" id="A0A5A8DH65"/>
<feature type="compositionally biased region" description="Low complexity" evidence="2">
    <location>
        <begin position="435"/>
        <end position="451"/>
    </location>
</feature>
<feature type="compositionally biased region" description="Basic and acidic residues" evidence="2">
    <location>
        <begin position="509"/>
        <end position="523"/>
    </location>
</feature>
<feature type="compositionally biased region" description="Basic and acidic residues" evidence="2">
    <location>
        <begin position="1023"/>
        <end position="1035"/>
    </location>
</feature>
<feature type="compositionally biased region" description="Acidic residues" evidence="2">
    <location>
        <begin position="458"/>
        <end position="493"/>
    </location>
</feature>
<dbReference type="GO" id="GO:0010564">
    <property type="term" value="P:regulation of cell cycle process"/>
    <property type="evidence" value="ECO:0007669"/>
    <property type="project" value="TreeGrafter"/>
</dbReference>
<feature type="domain" description="DUF3668" evidence="3">
    <location>
        <begin position="251"/>
        <end position="368"/>
    </location>
</feature>
<evidence type="ECO:0000256" key="2">
    <source>
        <dbReference type="SAM" id="MobiDB-lite"/>
    </source>
</evidence>
<feature type="compositionally biased region" description="Low complexity" evidence="2">
    <location>
        <begin position="1151"/>
        <end position="1164"/>
    </location>
</feature>
<dbReference type="Proteomes" id="UP000325113">
    <property type="component" value="Unassembled WGS sequence"/>
</dbReference>
<dbReference type="InterPro" id="IPR039893">
    <property type="entry name" value="CEP120-like"/>
</dbReference>
<feature type="compositionally biased region" description="Basic and acidic residues" evidence="2">
    <location>
        <begin position="975"/>
        <end position="993"/>
    </location>
</feature>
<comment type="caution">
    <text evidence="4">The sequence shown here is derived from an EMBL/GenBank/DDBJ whole genome shotgun (WGS) entry which is preliminary data.</text>
</comment>
<feature type="coiled-coil region" evidence="1">
    <location>
        <begin position="1053"/>
        <end position="1080"/>
    </location>
</feature>
<evidence type="ECO:0000256" key="1">
    <source>
        <dbReference type="SAM" id="Coils"/>
    </source>
</evidence>
<dbReference type="GO" id="GO:0005815">
    <property type="term" value="C:microtubule organizing center"/>
    <property type="evidence" value="ECO:0007669"/>
    <property type="project" value="TreeGrafter"/>
</dbReference>
<feature type="region of interest" description="Disordered" evidence="2">
    <location>
        <begin position="1023"/>
        <end position="1042"/>
    </location>
</feature>
<proteinExistence type="predicted"/>
<feature type="compositionally biased region" description="Basic and acidic residues" evidence="2">
    <location>
        <begin position="185"/>
        <end position="199"/>
    </location>
</feature>
<reference evidence="4 5" key="1">
    <citation type="submission" date="2019-07" db="EMBL/GenBank/DDBJ databases">
        <title>Genomes of Cafeteria roenbergensis.</title>
        <authorList>
            <person name="Fischer M.G."/>
            <person name="Hackl T."/>
            <person name="Roman M."/>
        </authorList>
    </citation>
    <scope>NUCLEOTIDE SEQUENCE [LARGE SCALE GENOMIC DNA]</scope>
    <source>
        <strain evidence="4 5">Cflag</strain>
    </source>
</reference>
<keyword evidence="1" id="KW-0175">Coiled coil</keyword>
<feature type="compositionally biased region" description="Basic and acidic residues" evidence="2">
    <location>
        <begin position="1185"/>
        <end position="1194"/>
    </location>
</feature>
<gene>
    <name evidence="4" type="ORF">FNF31_02244</name>
</gene>
<evidence type="ECO:0000313" key="5">
    <source>
        <dbReference type="Proteomes" id="UP000325113"/>
    </source>
</evidence>
<feature type="region of interest" description="Disordered" evidence="2">
    <location>
        <begin position="162"/>
        <end position="220"/>
    </location>
</feature>
<protein>
    <recommendedName>
        <fullName evidence="3">DUF3668 domain-containing protein</fullName>
    </recommendedName>
</protein>
<feature type="region of interest" description="Disordered" evidence="2">
    <location>
        <begin position="956"/>
        <end position="993"/>
    </location>
</feature>